<evidence type="ECO:0000256" key="1">
    <source>
        <dbReference type="SAM" id="MobiDB-lite"/>
    </source>
</evidence>
<dbReference type="EMBL" id="ML977522">
    <property type="protein sequence ID" value="KAF2123754.1"/>
    <property type="molecule type" value="Genomic_DNA"/>
</dbReference>
<accession>A0A6A5ZXX5</accession>
<sequence length="129" mass="13820">MEAVFEDHDGDSLYHARVPVAAGESFYTVSQLPQSAPKYHAADNNQADSSTTRVVSLKQVAEETTATPLIVSARASIETFATGDTLDLSADGSSSWNEDMVSSRAIPRRTCGNRGAELPTRSLAFTSRP</sequence>
<evidence type="ECO:0000313" key="3">
    <source>
        <dbReference type="Proteomes" id="UP000799771"/>
    </source>
</evidence>
<organism evidence="2 3">
    <name type="scientific">Dothidotthia symphoricarpi CBS 119687</name>
    <dbReference type="NCBI Taxonomy" id="1392245"/>
    <lineage>
        <taxon>Eukaryota</taxon>
        <taxon>Fungi</taxon>
        <taxon>Dikarya</taxon>
        <taxon>Ascomycota</taxon>
        <taxon>Pezizomycotina</taxon>
        <taxon>Dothideomycetes</taxon>
        <taxon>Pleosporomycetidae</taxon>
        <taxon>Pleosporales</taxon>
        <taxon>Dothidotthiaceae</taxon>
        <taxon>Dothidotthia</taxon>
    </lineage>
</organism>
<name>A0A6A5ZXX5_9PLEO</name>
<evidence type="ECO:0000313" key="2">
    <source>
        <dbReference type="EMBL" id="KAF2123754.1"/>
    </source>
</evidence>
<keyword evidence="3" id="KW-1185">Reference proteome</keyword>
<dbReference type="Proteomes" id="UP000799771">
    <property type="component" value="Unassembled WGS sequence"/>
</dbReference>
<protein>
    <submittedName>
        <fullName evidence="2">Uncharacterized protein</fullName>
    </submittedName>
</protein>
<dbReference type="AlphaFoldDB" id="A0A6A5ZXX5"/>
<reference evidence="2" key="1">
    <citation type="journal article" date="2020" name="Stud. Mycol.">
        <title>101 Dothideomycetes genomes: a test case for predicting lifestyles and emergence of pathogens.</title>
        <authorList>
            <person name="Haridas S."/>
            <person name="Albert R."/>
            <person name="Binder M."/>
            <person name="Bloem J."/>
            <person name="Labutti K."/>
            <person name="Salamov A."/>
            <person name="Andreopoulos B."/>
            <person name="Baker S."/>
            <person name="Barry K."/>
            <person name="Bills G."/>
            <person name="Bluhm B."/>
            <person name="Cannon C."/>
            <person name="Castanera R."/>
            <person name="Culley D."/>
            <person name="Daum C."/>
            <person name="Ezra D."/>
            <person name="Gonzalez J."/>
            <person name="Henrissat B."/>
            <person name="Kuo A."/>
            <person name="Liang C."/>
            <person name="Lipzen A."/>
            <person name="Lutzoni F."/>
            <person name="Magnuson J."/>
            <person name="Mondo S."/>
            <person name="Nolan M."/>
            <person name="Ohm R."/>
            <person name="Pangilinan J."/>
            <person name="Park H.-J."/>
            <person name="Ramirez L."/>
            <person name="Alfaro M."/>
            <person name="Sun H."/>
            <person name="Tritt A."/>
            <person name="Yoshinaga Y."/>
            <person name="Zwiers L.-H."/>
            <person name="Turgeon B."/>
            <person name="Goodwin S."/>
            <person name="Spatafora J."/>
            <person name="Crous P."/>
            <person name="Grigoriev I."/>
        </authorList>
    </citation>
    <scope>NUCLEOTIDE SEQUENCE</scope>
    <source>
        <strain evidence="2">CBS 119687</strain>
    </source>
</reference>
<feature type="region of interest" description="Disordered" evidence="1">
    <location>
        <begin position="110"/>
        <end position="129"/>
    </location>
</feature>
<dbReference type="GeneID" id="54409695"/>
<gene>
    <name evidence="2" type="ORF">P153DRAFT_371437</name>
</gene>
<dbReference type="RefSeq" id="XP_033518148.1">
    <property type="nucleotide sequence ID" value="XM_033669263.1"/>
</dbReference>
<proteinExistence type="predicted"/>